<reference evidence="1 2" key="1">
    <citation type="submission" date="2016-08" db="EMBL/GenBank/DDBJ databases">
        <title>Whole genome sequence of Pseudomonas graminis strain UASWS1507, a potential biological control agent for agriculture.</title>
        <authorList>
            <person name="Crovadore J."/>
            <person name="Calmin G."/>
            <person name="Chablais R."/>
            <person name="Cochard B."/>
            <person name="Lefort F."/>
        </authorList>
    </citation>
    <scope>NUCLEOTIDE SEQUENCE [LARGE SCALE GENOMIC DNA]</scope>
    <source>
        <strain evidence="1 2">UASWS1507</strain>
    </source>
</reference>
<dbReference type="SUPFAM" id="SSF48371">
    <property type="entry name" value="ARM repeat"/>
    <property type="match status" value="1"/>
</dbReference>
<proteinExistence type="predicted"/>
<dbReference type="RefSeq" id="WP_065988399.1">
    <property type="nucleotide sequence ID" value="NZ_MDEN01000060.1"/>
</dbReference>
<accession>A0A1C2E4S2</accession>
<dbReference type="AlphaFoldDB" id="A0A1C2E4S2"/>
<dbReference type="Proteomes" id="UP000095143">
    <property type="component" value="Unassembled WGS sequence"/>
</dbReference>
<gene>
    <name evidence="1" type="ORF">BBI10_10185</name>
</gene>
<comment type="caution">
    <text evidence="1">The sequence shown here is derived from an EMBL/GenBank/DDBJ whole genome shotgun (WGS) entry which is preliminary data.</text>
</comment>
<dbReference type="InterPro" id="IPR016024">
    <property type="entry name" value="ARM-type_fold"/>
</dbReference>
<protein>
    <submittedName>
        <fullName evidence="1">Uncharacterized protein</fullName>
    </submittedName>
</protein>
<name>A0A1C2E4S2_9PSED</name>
<evidence type="ECO:0000313" key="2">
    <source>
        <dbReference type="Proteomes" id="UP000095143"/>
    </source>
</evidence>
<sequence>MSNSELRLAALSKLVDIKSEAVDQRLSDEFNRIEASLQQSSDYDELAGSLKVLAVLVPRFHMVTLPLLQAFVRSVPNRTLTQDGSPISGSRIRYRSAESLTREAIEVAEKVRYLHTEQVVDFLLEMSQVADKETNAKAARALESLATFDLDVFYGDSPLGAEPQARMVAHLDALRNDALMTNANVILRVLAIVLSPTMEGTSWSYQSVTIRRGSIASYGGVADMRLAAICLTQRIFGLDTSVEHRKQALLTLNSATRREGPVDHAETSAMFERDAIMVLEFMLSLVGTETLPLVQKIEHLAYWDYYHGASQAIKNKALEIRGAIAEHAEYQVYKQLIGFEGIFGDWEELKRSEQAWDYSDNKRRAAARQYLSEINEASYTMWRDRILEFSKTRSNDLAMFPVYYDFLESIGKERSDLAMELLIDHEEVMAPFLIALMSGLWASTTPNHLEAVVKRWIEAGKHLTSIAKSLYKAGVPRLEVLTEVAGRAAALDDKRAMTQVMGVAASLYAEGEMGAKSIFMHTLRELVKRDDASWASEIWFSRDFKALLSTMEQSERAEVLASLTALPELDYQAEDILYEIGKHDLQALIDFLIGRLKHARMLAKRKRETNDSSQDRFEAIPFQLTKLDELLAQAPAALLTAIRVDFDLEDRYMFSYRGARTVKSVFPEFTTTLEEPILKYVKTSNDDDIEFVIGILRVYEGSPAILDVCKEIIKAVPEHSRTWNEIAAAIESTGVVSGEYGMVEAYNSKLQQVSCWMSDENEQVRSFSRWLTEGLQSLIEKESQRADRSLELRKYQYGSDPKED</sequence>
<dbReference type="EMBL" id="MDEN01000060">
    <property type="protein sequence ID" value="OCX21923.1"/>
    <property type="molecule type" value="Genomic_DNA"/>
</dbReference>
<dbReference type="OrthoDB" id="9789634at2"/>
<evidence type="ECO:0000313" key="1">
    <source>
        <dbReference type="EMBL" id="OCX21923.1"/>
    </source>
</evidence>
<organism evidence="1 2">
    <name type="scientific">Pseudomonas graminis</name>
    <dbReference type="NCBI Taxonomy" id="158627"/>
    <lineage>
        <taxon>Bacteria</taxon>
        <taxon>Pseudomonadati</taxon>
        <taxon>Pseudomonadota</taxon>
        <taxon>Gammaproteobacteria</taxon>
        <taxon>Pseudomonadales</taxon>
        <taxon>Pseudomonadaceae</taxon>
        <taxon>Pseudomonas</taxon>
    </lineage>
</organism>